<feature type="compositionally biased region" description="Basic and acidic residues" evidence="1">
    <location>
        <begin position="14"/>
        <end position="23"/>
    </location>
</feature>
<evidence type="ECO:0000256" key="1">
    <source>
        <dbReference type="SAM" id="MobiDB-lite"/>
    </source>
</evidence>
<dbReference type="PANTHER" id="PTHR39465">
    <property type="entry name" value="DNA LIGASE D, 3'-PHOSPHOESTERASE DOMAIN"/>
    <property type="match status" value="1"/>
</dbReference>
<dbReference type="EMBL" id="BJNQ01000038">
    <property type="protein sequence ID" value="GEC77079.1"/>
    <property type="molecule type" value="Genomic_DNA"/>
</dbReference>
<evidence type="ECO:0000313" key="4">
    <source>
        <dbReference type="Proteomes" id="UP000317410"/>
    </source>
</evidence>
<dbReference type="Proteomes" id="UP000317410">
    <property type="component" value="Unassembled WGS sequence"/>
</dbReference>
<proteinExistence type="predicted"/>
<dbReference type="InterPro" id="IPR014144">
    <property type="entry name" value="LigD_PE_domain"/>
</dbReference>
<protein>
    <recommendedName>
        <fullName evidence="2">DNA ligase D 3'-phosphoesterase domain-containing protein</fullName>
    </recommendedName>
</protein>
<evidence type="ECO:0000313" key="3">
    <source>
        <dbReference type="EMBL" id="GEC77079.1"/>
    </source>
</evidence>
<evidence type="ECO:0000259" key="2">
    <source>
        <dbReference type="Pfam" id="PF13298"/>
    </source>
</evidence>
<dbReference type="AlphaFoldDB" id="A0A4Y4BC48"/>
<feature type="region of interest" description="Disordered" evidence="1">
    <location>
        <begin position="1"/>
        <end position="23"/>
    </location>
</feature>
<gene>
    <name evidence="3" type="ORF">MLI01_32240</name>
</gene>
<name>A0A4Y4BC48_MICMQ</name>
<reference evidence="3 4" key="1">
    <citation type="submission" date="2019-06" db="EMBL/GenBank/DDBJ databases">
        <title>Whole genome shotgun sequence of Microbacterium liquefaciens NBRC 15037.</title>
        <authorList>
            <person name="Hosoyama A."/>
            <person name="Uohara A."/>
            <person name="Ohji S."/>
            <person name="Ichikawa N."/>
        </authorList>
    </citation>
    <scope>NUCLEOTIDE SEQUENCE [LARGE SCALE GENOMIC DNA]</scope>
    <source>
        <strain evidence="3 4">NBRC 15037</strain>
    </source>
</reference>
<dbReference type="PANTHER" id="PTHR39465:SF1">
    <property type="entry name" value="DNA LIGASE D 3'-PHOSPHOESTERASE DOMAIN-CONTAINING PROTEIN"/>
    <property type="match status" value="1"/>
</dbReference>
<sequence>MTRHAPPSPCPPLHPEEHTDPDGRSFVIHRHAARRLHYDLRVEHRGVLASWALPKGVPGPGDANRLAVQVEDHPLAYASFHGDIPAGQYGAGHVDIWDHGSYDLEKWTDDEIVVALHGQAGRGLGGAVARLALIRMRQGTARNWLLHRMTPGR</sequence>
<organism evidence="3 4">
    <name type="scientific">Microbacterium maritypicum</name>
    <name type="common">Microbacterium liquefaciens</name>
    <dbReference type="NCBI Taxonomy" id="33918"/>
    <lineage>
        <taxon>Bacteria</taxon>
        <taxon>Bacillati</taxon>
        <taxon>Actinomycetota</taxon>
        <taxon>Actinomycetes</taxon>
        <taxon>Micrococcales</taxon>
        <taxon>Microbacteriaceae</taxon>
        <taxon>Microbacterium</taxon>
    </lineage>
</organism>
<dbReference type="Pfam" id="PF13298">
    <property type="entry name" value="LigD_N"/>
    <property type="match status" value="1"/>
</dbReference>
<feature type="domain" description="DNA ligase D 3'-phosphoesterase" evidence="2">
    <location>
        <begin position="29"/>
        <end position="119"/>
    </location>
</feature>
<comment type="caution">
    <text evidence="3">The sequence shown here is derived from an EMBL/GenBank/DDBJ whole genome shotgun (WGS) entry which is preliminary data.</text>
</comment>
<feature type="compositionally biased region" description="Pro residues" evidence="1">
    <location>
        <begin position="1"/>
        <end position="13"/>
    </location>
</feature>
<accession>A0A4Y4BC48</accession>